<protein>
    <submittedName>
        <fullName evidence="1">Uncharacterized protein</fullName>
    </submittedName>
</protein>
<keyword evidence="2" id="KW-1185">Reference proteome</keyword>
<sequence length="316" mass="34705">MTVIPPALSRLSWLVKARTWPRSLEIPETESDVAGTLPAANTRSLIEMYSSVLDQAANVTDLTISFFYNTLPASLSSPSKLSNLYIFGSSVPPRPVPQTSNHHWCKIPSLRHLVIEVERVEHTLAVLNNIGYMENLRHVDTTMSAPITVAERTRIAQMVDRHYHTRPSPAATDQRVIPTDLIDLASIALLARALPSLQTLCTPIHALDIPSPPKDPIDGELDSTSSRPPPRVTLHVEWCSPIRDPIGVAHFLSSTTFPGGRLECVQLALPLDDHLQSEQMLGEEMFGEYVGWACLWGEVIDLVAGFKLTPGASSSV</sequence>
<dbReference type="AlphaFoldDB" id="A0A5C3Q7V7"/>
<gene>
    <name evidence="1" type="ORF">BDV98DRAFT_595923</name>
</gene>
<evidence type="ECO:0000313" key="2">
    <source>
        <dbReference type="Proteomes" id="UP000305067"/>
    </source>
</evidence>
<proteinExistence type="predicted"/>
<dbReference type="Proteomes" id="UP000305067">
    <property type="component" value="Unassembled WGS sequence"/>
</dbReference>
<dbReference type="EMBL" id="ML178841">
    <property type="protein sequence ID" value="TFK98155.1"/>
    <property type="molecule type" value="Genomic_DNA"/>
</dbReference>
<organism evidence="1 2">
    <name type="scientific">Pterulicium gracile</name>
    <dbReference type="NCBI Taxonomy" id="1884261"/>
    <lineage>
        <taxon>Eukaryota</taxon>
        <taxon>Fungi</taxon>
        <taxon>Dikarya</taxon>
        <taxon>Basidiomycota</taxon>
        <taxon>Agaricomycotina</taxon>
        <taxon>Agaricomycetes</taxon>
        <taxon>Agaricomycetidae</taxon>
        <taxon>Agaricales</taxon>
        <taxon>Pleurotineae</taxon>
        <taxon>Pterulaceae</taxon>
        <taxon>Pterulicium</taxon>
    </lineage>
</organism>
<name>A0A5C3Q7V7_9AGAR</name>
<evidence type="ECO:0000313" key="1">
    <source>
        <dbReference type="EMBL" id="TFK98155.1"/>
    </source>
</evidence>
<accession>A0A5C3Q7V7</accession>
<reference evidence="1 2" key="1">
    <citation type="journal article" date="2019" name="Nat. Ecol. Evol.">
        <title>Megaphylogeny resolves global patterns of mushroom evolution.</title>
        <authorList>
            <person name="Varga T."/>
            <person name="Krizsan K."/>
            <person name="Foldi C."/>
            <person name="Dima B."/>
            <person name="Sanchez-Garcia M."/>
            <person name="Sanchez-Ramirez S."/>
            <person name="Szollosi G.J."/>
            <person name="Szarkandi J.G."/>
            <person name="Papp V."/>
            <person name="Albert L."/>
            <person name="Andreopoulos W."/>
            <person name="Angelini C."/>
            <person name="Antonin V."/>
            <person name="Barry K.W."/>
            <person name="Bougher N.L."/>
            <person name="Buchanan P."/>
            <person name="Buyck B."/>
            <person name="Bense V."/>
            <person name="Catcheside P."/>
            <person name="Chovatia M."/>
            <person name="Cooper J."/>
            <person name="Damon W."/>
            <person name="Desjardin D."/>
            <person name="Finy P."/>
            <person name="Geml J."/>
            <person name="Haridas S."/>
            <person name="Hughes K."/>
            <person name="Justo A."/>
            <person name="Karasinski D."/>
            <person name="Kautmanova I."/>
            <person name="Kiss B."/>
            <person name="Kocsube S."/>
            <person name="Kotiranta H."/>
            <person name="LaButti K.M."/>
            <person name="Lechner B.E."/>
            <person name="Liimatainen K."/>
            <person name="Lipzen A."/>
            <person name="Lukacs Z."/>
            <person name="Mihaltcheva S."/>
            <person name="Morgado L.N."/>
            <person name="Niskanen T."/>
            <person name="Noordeloos M.E."/>
            <person name="Ohm R.A."/>
            <person name="Ortiz-Santana B."/>
            <person name="Ovrebo C."/>
            <person name="Racz N."/>
            <person name="Riley R."/>
            <person name="Savchenko A."/>
            <person name="Shiryaev A."/>
            <person name="Soop K."/>
            <person name="Spirin V."/>
            <person name="Szebenyi C."/>
            <person name="Tomsovsky M."/>
            <person name="Tulloss R.E."/>
            <person name="Uehling J."/>
            <person name="Grigoriev I.V."/>
            <person name="Vagvolgyi C."/>
            <person name="Papp T."/>
            <person name="Martin F.M."/>
            <person name="Miettinen O."/>
            <person name="Hibbett D.S."/>
            <person name="Nagy L.G."/>
        </authorList>
    </citation>
    <scope>NUCLEOTIDE SEQUENCE [LARGE SCALE GENOMIC DNA]</scope>
    <source>
        <strain evidence="1 2">CBS 309.79</strain>
    </source>
</reference>